<comment type="caution">
    <text evidence="2">The sequence shown here is derived from an EMBL/GenBank/DDBJ whole genome shotgun (WGS) entry which is preliminary data.</text>
</comment>
<gene>
    <name evidence="2" type="ORF">RU07_13700</name>
</gene>
<organism evidence="2 3">
    <name type="scientific">Agrobacterium tumefaciens</name>
    <dbReference type="NCBI Taxonomy" id="358"/>
    <lineage>
        <taxon>Bacteria</taxon>
        <taxon>Pseudomonadati</taxon>
        <taxon>Pseudomonadota</taxon>
        <taxon>Alphaproteobacteria</taxon>
        <taxon>Hyphomicrobiales</taxon>
        <taxon>Rhizobiaceae</taxon>
        <taxon>Rhizobium/Agrobacterium group</taxon>
        <taxon>Agrobacterium</taxon>
        <taxon>Agrobacterium tumefaciens complex</taxon>
    </lineage>
</organism>
<name>A0A0D0KUU7_AGRTU</name>
<reference evidence="2 3" key="1">
    <citation type="submission" date="2014-12" db="EMBL/GenBank/DDBJ databases">
        <title>16Stimator: statistical estimation of ribosomal gene copy numbers from draft genome assemblies.</title>
        <authorList>
            <person name="Perisin M.A."/>
            <person name="Vetter M."/>
            <person name="Gilbert J.A."/>
            <person name="Bergelson J."/>
        </authorList>
    </citation>
    <scope>NUCLEOTIDE SEQUENCE [LARGE SCALE GENOMIC DNA]</scope>
    <source>
        <strain evidence="2 3">MEJ076</strain>
    </source>
</reference>
<sequence>MGCRGIFRMRVCIIVVSTLLASTAFAQTASPSAPKPQINVKTDAMLVSGGPSLGDSDKVRWDFYKADSAGNASTENVGGAYDATFEEKIPVGKYVAVASLGNVSKTIPVEITDGKVAQVNVVFDAALLTIVPKRSADSKEAEPQARVDIKQGTAFTDSIYGAKEIYVPAGELKLEGRIGPAQASETISVKAGETVSRDLIIPSGVVVANAVYKDGGRAVETDNIRFETVSTDETLDGTRETITGSYGVGKLMQMPAGSFIMRARLGKVTAETPFNVTAGQRTTVTVNLDAGVLAVIAKDAQRIDIMEITKDLQGTQKEISGRYDTKHQETLHPGEYTVKVTYDDKTRREPKLVNATVTAAERTELNITD</sequence>
<proteinExistence type="predicted"/>
<accession>A0A0D0KUU7</accession>
<evidence type="ECO:0000313" key="3">
    <source>
        <dbReference type="Proteomes" id="UP000035017"/>
    </source>
</evidence>
<dbReference type="EMBL" id="JXQV01000012">
    <property type="protein sequence ID" value="KIQ02052.1"/>
    <property type="molecule type" value="Genomic_DNA"/>
</dbReference>
<feature type="signal peptide" evidence="1">
    <location>
        <begin position="1"/>
        <end position="26"/>
    </location>
</feature>
<protein>
    <submittedName>
        <fullName evidence="2">Uncharacterized protein</fullName>
    </submittedName>
</protein>
<dbReference type="AlphaFoldDB" id="A0A0D0KUU7"/>
<evidence type="ECO:0000256" key="1">
    <source>
        <dbReference type="SAM" id="SignalP"/>
    </source>
</evidence>
<feature type="chain" id="PRO_5002214853" evidence="1">
    <location>
        <begin position="27"/>
        <end position="369"/>
    </location>
</feature>
<keyword evidence="1" id="KW-0732">Signal</keyword>
<dbReference type="Proteomes" id="UP000035017">
    <property type="component" value="Unassembled WGS sequence"/>
</dbReference>
<evidence type="ECO:0000313" key="2">
    <source>
        <dbReference type="EMBL" id="KIQ02052.1"/>
    </source>
</evidence>